<sequence>MLNERNLKDLLYHEFARIGKSLSSPKRLEILDILSQGPKSVESLSKATTMSVANVSQHLQTLAHSRLVKFQKQGNYVIYDLTDETISNFLNSLHILSEKQFVQVQQIKQEFLNTHLGMDRVLLSELHDRMDKGEVILLDVRPKEEYEKAHIPGAISIPIEELRDKLSSLPTNCDVVAYCRGPYCLMSVEAVELLKAKGINAYRLESSVQGWHQFQAN</sequence>
<dbReference type="EMBL" id="JAQKAB010000012">
    <property type="protein sequence ID" value="MDA7028125.1"/>
    <property type="molecule type" value="Genomic_DNA"/>
</dbReference>
<evidence type="ECO:0000256" key="1">
    <source>
        <dbReference type="ARBA" id="ARBA00023015"/>
    </source>
</evidence>
<evidence type="ECO:0000256" key="2">
    <source>
        <dbReference type="ARBA" id="ARBA00023125"/>
    </source>
</evidence>
<dbReference type="Pfam" id="PF00581">
    <property type="entry name" value="Rhodanese"/>
    <property type="match status" value="1"/>
</dbReference>
<dbReference type="SUPFAM" id="SSF52821">
    <property type="entry name" value="Rhodanese/Cell cycle control phosphatase"/>
    <property type="match status" value="1"/>
</dbReference>
<dbReference type="CDD" id="cd00158">
    <property type="entry name" value="RHOD"/>
    <property type="match status" value="1"/>
</dbReference>
<evidence type="ECO:0000259" key="5">
    <source>
        <dbReference type="PROSITE" id="PS50987"/>
    </source>
</evidence>
<dbReference type="PROSITE" id="PS00380">
    <property type="entry name" value="RHODANESE_1"/>
    <property type="match status" value="1"/>
</dbReference>
<dbReference type="InterPro" id="IPR001763">
    <property type="entry name" value="Rhodanese-like_dom"/>
</dbReference>
<dbReference type="Gene3D" id="3.40.250.10">
    <property type="entry name" value="Rhodanese-like domain"/>
    <property type="match status" value="1"/>
</dbReference>
<keyword evidence="1" id="KW-0805">Transcription regulation</keyword>
<protein>
    <submittedName>
        <fullName evidence="6">Metalloregulator ArsR/SmtB family transcription factor</fullName>
    </submittedName>
</protein>
<dbReference type="InterPro" id="IPR051011">
    <property type="entry name" value="Metal_resp_trans_reg"/>
</dbReference>
<dbReference type="RefSeq" id="WP_271341935.1">
    <property type="nucleotide sequence ID" value="NZ_JAQKAB010000012.1"/>
</dbReference>
<evidence type="ECO:0000313" key="7">
    <source>
        <dbReference type="Proteomes" id="UP001211894"/>
    </source>
</evidence>
<dbReference type="PROSITE" id="PS50987">
    <property type="entry name" value="HTH_ARSR_2"/>
    <property type="match status" value="1"/>
</dbReference>
<reference evidence="6 7" key="1">
    <citation type="submission" date="2023-01" db="EMBL/GenBank/DDBJ databases">
        <title>Bacillus changyiensis sp. nov., isolated from a coastal deposit.</title>
        <authorList>
            <person name="Xiao G."/>
            <person name="Lai Q."/>
            <person name="Hu Z."/>
            <person name="Shao Z."/>
        </authorList>
    </citation>
    <scope>NUCLEOTIDE SEQUENCE [LARGE SCALE GENOMIC DNA]</scope>
    <source>
        <strain evidence="6 7">CLL-7-23</strain>
    </source>
</reference>
<dbReference type="PANTHER" id="PTHR43132:SF8">
    <property type="entry name" value="HTH-TYPE TRANSCRIPTIONAL REGULATOR KMTR"/>
    <property type="match status" value="1"/>
</dbReference>
<dbReference type="InterPro" id="IPR001845">
    <property type="entry name" value="HTH_ArsR_DNA-bd_dom"/>
</dbReference>
<dbReference type="InterPro" id="IPR001307">
    <property type="entry name" value="Thiosulphate_STrfase_CS"/>
</dbReference>
<evidence type="ECO:0000259" key="4">
    <source>
        <dbReference type="PROSITE" id="PS50206"/>
    </source>
</evidence>
<keyword evidence="7" id="KW-1185">Reference proteome</keyword>
<dbReference type="InterPro" id="IPR011991">
    <property type="entry name" value="ArsR-like_HTH"/>
</dbReference>
<feature type="domain" description="HTH arsR-type" evidence="5">
    <location>
        <begin position="7"/>
        <end position="101"/>
    </location>
</feature>
<keyword evidence="2" id="KW-0238">DNA-binding</keyword>
<dbReference type="SMART" id="SM00418">
    <property type="entry name" value="HTH_ARSR"/>
    <property type="match status" value="1"/>
</dbReference>
<keyword evidence="3" id="KW-0804">Transcription</keyword>
<evidence type="ECO:0000256" key="3">
    <source>
        <dbReference type="ARBA" id="ARBA00023163"/>
    </source>
</evidence>
<feature type="domain" description="Rhodanese" evidence="4">
    <location>
        <begin position="131"/>
        <end position="216"/>
    </location>
</feature>
<dbReference type="InterPro" id="IPR036873">
    <property type="entry name" value="Rhodanese-like_dom_sf"/>
</dbReference>
<dbReference type="CDD" id="cd00090">
    <property type="entry name" value="HTH_ARSR"/>
    <property type="match status" value="1"/>
</dbReference>
<comment type="caution">
    <text evidence="6">The sequence shown here is derived from an EMBL/GenBank/DDBJ whole genome shotgun (WGS) entry which is preliminary data.</text>
</comment>
<dbReference type="Gene3D" id="1.10.10.10">
    <property type="entry name" value="Winged helix-like DNA-binding domain superfamily/Winged helix DNA-binding domain"/>
    <property type="match status" value="1"/>
</dbReference>
<organism evidence="6 7">
    <name type="scientific">Bacillus changyiensis</name>
    <dbReference type="NCBI Taxonomy" id="3004103"/>
    <lineage>
        <taxon>Bacteria</taxon>
        <taxon>Bacillati</taxon>
        <taxon>Bacillota</taxon>
        <taxon>Bacilli</taxon>
        <taxon>Bacillales</taxon>
        <taxon>Bacillaceae</taxon>
        <taxon>Bacillus</taxon>
    </lineage>
</organism>
<proteinExistence type="predicted"/>
<dbReference type="PANTHER" id="PTHR43132">
    <property type="entry name" value="ARSENICAL RESISTANCE OPERON REPRESSOR ARSR-RELATED"/>
    <property type="match status" value="1"/>
</dbReference>
<dbReference type="PRINTS" id="PR00778">
    <property type="entry name" value="HTHARSR"/>
</dbReference>
<name>A0ABT4X766_9BACI</name>
<dbReference type="SUPFAM" id="SSF46785">
    <property type="entry name" value="Winged helix' DNA-binding domain"/>
    <property type="match status" value="1"/>
</dbReference>
<dbReference type="PROSITE" id="PS50206">
    <property type="entry name" value="RHODANESE_3"/>
    <property type="match status" value="1"/>
</dbReference>
<evidence type="ECO:0000313" key="6">
    <source>
        <dbReference type="EMBL" id="MDA7028125.1"/>
    </source>
</evidence>
<dbReference type="NCBIfam" id="NF033788">
    <property type="entry name" value="HTH_metalloreg"/>
    <property type="match status" value="1"/>
</dbReference>
<dbReference type="Pfam" id="PF01022">
    <property type="entry name" value="HTH_5"/>
    <property type="match status" value="1"/>
</dbReference>
<gene>
    <name evidence="6" type="ORF">PJ311_16245</name>
</gene>
<dbReference type="InterPro" id="IPR036388">
    <property type="entry name" value="WH-like_DNA-bd_sf"/>
</dbReference>
<dbReference type="Proteomes" id="UP001211894">
    <property type="component" value="Unassembled WGS sequence"/>
</dbReference>
<accession>A0ABT4X766</accession>
<dbReference type="InterPro" id="IPR036390">
    <property type="entry name" value="WH_DNA-bd_sf"/>
</dbReference>
<dbReference type="SMART" id="SM00450">
    <property type="entry name" value="RHOD"/>
    <property type="match status" value="1"/>
</dbReference>